<keyword evidence="3" id="KW-0547">Nucleotide-binding</keyword>
<dbReference type="Proteomes" id="UP000632222">
    <property type="component" value="Unassembled WGS sequence"/>
</dbReference>
<sequence>MDIEARNLHKAYPRKVAVQDISFSVGQGEVFGFLGPNGAGKTTTIKMLLGLTSPTKGSATLLGHPISDVEVKRQVGFLPELFRFHDWLSGKDLLRWHGRLCGMTDQQLDQRIPEVLDQVGLSPHGDRKVKGYSKGMQQRVGLAQAILHKPRIVFLDEPTSALDPLGRRQVRNIIHHLQEQGTTVFLNSHLLSEVELTCDRVCIVQNGQVLRTGTLQELLKGTLEVEVHSENMTTDLQQEFASFAEVLSFSAHMALLRVSEEKEVARIAEVMFKHQCPIYGLTPQKRTLEDLYVSLMEAK</sequence>
<dbReference type="PANTHER" id="PTHR43335:SF4">
    <property type="entry name" value="ABC TRANSPORTER, ATP-BINDING PROTEIN"/>
    <property type="match status" value="1"/>
</dbReference>
<dbReference type="CDD" id="cd03230">
    <property type="entry name" value="ABC_DR_subfamily_A"/>
    <property type="match status" value="1"/>
</dbReference>
<dbReference type="EMBL" id="BMOD01000008">
    <property type="protein sequence ID" value="GGJ38317.1"/>
    <property type="molecule type" value="Genomic_DNA"/>
</dbReference>
<reference evidence="7" key="1">
    <citation type="journal article" date="2019" name="Int. J. Syst. Evol. Microbiol.">
        <title>The Global Catalogue of Microorganisms (GCM) 10K type strain sequencing project: providing services to taxonomists for standard genome sequencing and annotation.</title>
        <authorList>
            <consortium name="The Broad Institute Genomics Platform"/>
            <consortium name="The Broad Institute Genome Sequencing Center for Infectious Disease"/>
            <person name="Wu L."/>
            <person name="Ma J."/>
        </authorList>
    </citation>
    <scope>NUCLEOTIDE SEQUENCE [LARGE SCALE GENOMIC DNA]</scope>
    <source>
        <strain evidence="7">JCM 14370</strain>
    </source>
</reference>
<protein>
    <submittedName>
        <fullName evidence="6">Multidrug ABC transporter ATP-binding protein</fullName>
    </submittedName>
</protein>
<dbReference type="InterPro" id="IPR017871">
    <property type="entry name" value="ABC_transporter-like_CS"/>
</dbReference>
<comment type="similarity">
    <text evidence="1">Belongs to the ABC transporter superfamily.</text>
</comment>
<dbReference type="Pfam" id="PF00005">
    <property type="entry name" value="ABC_tran"/>
    <property type="match status" value="1"/>
</dbReference>
<gene>
    <name evidence="6" type="ORF">GCM10008938_25540</name>
</gene>
<dbReference type="PROSITE" id="PS00211">
    <property type="entry name" value="ABC_TRANSPORTER_1"/>
    <property type="match status" value="1"/>
</dbReference>
<dbReference type="SUPFAM" id="SSF52540">
    <property type="entry name" value="P-loop containing nucleoside triphosphate hydrolases"/>
    <property type="match status" value="1"/>
</dbReference>
<keyword evidence="7" id="KW-1185">Reference proteome</keyword>
<feature type="domain" description="ABC transporter" evidence="5">
    <location>
        <begin position="3"/>
        <end position="231"/>
    </location>
</feature>
<evidence type="ECO:0000313" key="7">
    <source>
        <dbReference type="Proteomes" id="UP000632222"/>
    </source>
</evidence>
<evidence type="ECO:0000256" key="4">
    <source>
        <dbReference type="ARBA" id="ARBA00022840"/>
    </source>
</evidence>
<evidence type="ECO:0000256" key="2">
    <source>
        <dbReference type="ARBA" id="ARBA00022448"/>
    </source>
</evidence>
<name>A0ABQ2D095_9DEIO</name>
<keyword evidence="4 6" id="KW-0067">ATP-binding</keyword>
<evidence type="ECO:0000259" key="5">
    <source>
        <dbReference type="PROSITE" id="PS50893"/>
    </source>
</evidence>
<dbReference type="PANTHER" id="PTHR43335">
    <property type="entry name" value="ABC TRANSPORTER, ATP-BINDING PROTEIN"/>
    <property type="match status" value="1"/>
</dbReference>
<proteinExistence type="inferred from homology"/>
<dbReference type="InterPro" id="IPR003593">
    <property type="entry name" value="AAA+_ATPase"/>
</dbReference>
<evidence type="ECO:0000313" key="6">
    <source>
        <dbReference type="EMBL" id="GGJ38317.1"/>
    </source>
</evidence>
<organism evidence="6 7">
    <name type="scientific">Deinococcus roseus</name>
    <dbReference type="NCBI Taxonomy" id="392414"/>
    <lineage>
        <taxon>Bacteria</taxon>
        <taxon>Thermotogati</taxon>
        <taxon>Deinococcota</taxon>
        <taxon>Deinococci</taxon>
        <taxon>Deinococcales</taxon>
        <taxon>Deinococcaceae</taxon>
        <taxon>Deinococcus</taxon>
    </lineage>
</organism>
<evidence type="ECO:0000256" key="3">
    <source>
        <dbReference type="ARBA" id="ARBA00022741"/>
    </source>
</evidence>
<dbReference type="RefSeq" id="WP_189003070.1">
    <property type="nucleotide sequence ID" value="NZ_BMOD01000008.1"/>
</dbReference>
<evidence type="ECO:0000256" key="1">
    <source>
        <dbReference type="ARBA" id="ARBA00005417"/>
    </source>
</evidence>
<dbReference type="SMART" id="SM00382">
    <property type="entry name" value="AAA"/>
    <property type="match status" value="1"/>
</dbReference>
<dbReference type="InterPro" id="IPR003439">
    <property type="entry name" value="ABC_transporter-like_ATP-bd"/>
</dbReference>
<dbReference type="Gene3D" id="3.40.50.300">
    <property type="entry name" value="P-loop containing nucleotide triphosphate hydrolases"/>
    <property type="match status" value="1"/>
</dbReference>
<dbReference type="PROSITE" id="PS50893">
    <property type="entry name" value="ABC_TRANSPORTER_2"/>
    <property type="match status" value="1"/>
</dbReference>
<accession>A0ABQ2D095</accession>
<dbReference type="InterPro" id="IPR027417">
    <property type="entry name" value="P-loop_NTPase"/>
</dbReference>
<keyword evidence="2" id="KW-0813">Transport</keyword>
<dbReference type="GO" id="GO:0005524">
    <property type="term" value="F:ATP binding"/>
    <property type="evidence" value="ECO:0007669"/>
    <property type="project" value="UniProtKB-KW"/>
</dbReference>
<comment type="caution">
    <text evidence="6">The sequence shown here is derived from an EMBL/GenBank/DDBJ whole genome shotgun (WGS) entry which is preliminary data.</text>
</comment>